<dbReference type="InterPro" id="IPR041049">
    <property type="entry name" value="DUF5615"/>
</dbReference>
<accession>A0AA96GK24</accession>
<dbReference type="RefSeq" id="WP_312747947.1">
    <property type="nucleotide sequence ID" value="NZ_CP116968.1"/>
</dbReference>
<dbReference type="EMBL" id="CP116968">
    <property type="protein sequence ID" value="WNM63381.1"/>
    <property type="molecule type" value="Genomic_DNA"/>
</dbReference>
<reference evidence="2 3" key="1">
    <citation type="submission" date="2023-01" db="EMBL/GenBank/DDBJ databases">
        <title>Cultivation and genomic characterization of new, ubiquitous marine nitrite-oxidizing bacteria from the Nitrospirales.</title>
        <authorList>
            <person name="Mueller A.J."/>
            <person name="Daebeler A."/>
            <person name="Herbold C.W."/>
            <person name="Kirkegaard R.H."/>
            <person name="Daims H."/>
        </authorList>
    </citation>
    <scope>NUCLEOTIDE SEQUENCE [LARGE SCALE GENOMIC DNA]</scope>
    <source>
        <strain evidence="2 3">DK</strain>
    </source>
</reference>
<protein>
    <submittedName>
        <fullName evidence="2">DUF5615 family PIN-like protein</fullName>
    </submittedName>
</protein>
<sequence>MSERYLADENFPASIVKLLRTHGHDVLYAAESLIAASDEEVLREAVTQSRVLLTFDRDFGELVLSATACSRHSLVSSGRTIPSRADLVLIRHPTSASWPNGGTLFASGGPCLSPASWAAL</sequence>
<evidence type="ECO:0000313" key="3">
    <source>
        <dbReference type="Proteomes" id="UP001302494"/>
    </source>
</evidence>
<name>A0AA96GK24_9BACT</name>
<gene>
    <name evidence="2" type="ORF">PQG83_06405</name>
</gene>
<feature type="domain" description="DUF5615" evidence="1">
    <location>
        <begin position="4"/>
        <end position="66"/>
    </location>
</feature>
<dbReference type="Proteomes" id="UP001302494">
    <property type="component" value="Chromosome"/>
</dbReference>
<evidence type="ECO:0000259" key="1">
    <source>
        <dbReference type="Pfam" id="PF18480"/>
    </source>
</evidence>
<proteinExistence type="predicted"/>
<dbReference type="Pfam" id="PF18480">
    <property type="entry name" value="DUF5615"/>
    <property type="match status" value="1"/>
</dbReference>
<dbReference type="AlphaFoldDB" id="A0AA96GK24"/>
<keyword evidence="3" id="KW-1185">Reference proteome</keyword>
<dbReference type="KEGG" id="nneo:PQG83_06405"/>
<evidence type="ECO:0000313" key="2">
    <source>
        <dbReference type="EMBL" id="WNM63381.1"/>
    </source>
</evidence>
<organism evidence="2 3">
    <name type="scientific">Candidatus Nitrospira neomarina</name>
    <dbReference type="NCBI Taxonomy" id="3020899"/>
    <lineage>
        <taxon>Bacteria</taxon>
        <taxon>Pseudomonadati</taxon>
        <taxon>Nitrospirota</taxon>
        <taxon>Nitrospiria</taxon>
        <taxon>Nitrospirales</taxon>
        <taxon>Nitrospiraceae</taxon>
        <taxon>Nitrospira</taxon>
    </lineage>
</organism>